<dbReference type="SMART" id="SM00131">
    <property type="entry name" value="KU"/>
    <property type="match status" value="1"/>
</dbReference>
<dbReference type="GO" id="GO:0048019">
    <property type="term" value="F:receptor antagonist activity"/>
    <property type="evidence" value="ECO:0007669"/>
    <property type="project" value="TreeGrafter"/>
</dbReference>
<name>A0A5J4N7X4_9TREM</name>
<keyword evidence="2" id="KW-0964">Secreted</keyword>
<evidence type="ECO:0000256" key="2">
    <source>
        <dbReference type="ARBA" id="ARBA00022525"/>
    </source>
</evidence>
<dbReference type="PANTHER" id="PTHR45938:SF11">
    <property type="entry name" value="WAP, KAZAL, IMMUNOGLOBULIN, KUNITZ AND NTR DOMAIN-CONTAINING PROTEIN 2-LIKE"/>
    <property type="match status" value="1"/>
</dbReference>
<dbReference type="Proteomes" id="UP000324629">
    <property type="component" value="Unassembled WGS sequence"/>
</dbReference>
<keyword evidence="4" id="KW-1015">Disulfide bond</keyword>
<dbReference type="GO" id="GO:0005615">
    <property type="term" value="C:extracellular space"/>
    <property type="evidence" value="ECO:0007669"/>
    <property type="project" value="TreeGrafter"/>
</dbReference>
<dbReference type="Gene3D" id="4.10.410.10">
    <property type="entry name" value="Pancreatic trypsin inhibitor Kunitz domain"/>
    <property type="match status" value="1"/>
</dbReference>
<dbReference type="AlphaFoldDB" id="A0A5J4N7X4"/>
<keyword evidence="3" id="KW-0732">Signal</keyword>
<dbReference type="InterPro" id="IPR002223">
    <property type="entry name" value="Kunitz_BPTI"/>
</dbReference>
<dbReference type="GO" id="GO:0004867">
    <property type="term" value="F:serine-type endopeptidase inhibitor activity"/>
    <property type="evidence" value="ECO:0007669"/>
    <property type="project" value="InterPro"/>
</dbReference>
<accession>A0A5J4N7X4</accession>
<proteinExistence type="predicted"/>
<comment type="subcellular location">
    <subcellularLocation>
        <location evidence="1">Secreted</location>
    </subcellularLocation>
</comment>
<gene>
    <name evidence="6" type="ORF">DEA37_0014611</name>
</gene>
<dbReference type="PANTHER" id="PTHR45938">
    <property type="entry name" value="ACP24A4-RELATED"/>
    <property type="match status" value="1"/>
</dbReference>
<evidence type="ECO:0000313" key="6">
    <source>
        <dbReference type="EMBL" id="KAA3671661.1"/>
    </source>
</evidence>
<reference evidence="6 7" key="1">
    <citation type="journal article" date="2019" name="Gigascience">
        <title>Whole-genome sequence of the oriental lung fluke Paragonimus westermani.</title>
        <authorList>
            <person name="Oey H."/>
            <person name="Zakrzewski M."/>
            <person name="Narain K."/>
            <person name="Devi K.R."/>
            <person name="Agatsuma T."/>
            <person name="Nawaratna S."/>
            <person name="Gobert G.N."/>
            <person name="Jones M.K."/>
            <person name="Ragan M.A."/>
            <person name="McManus D.P."/>
            <person name="Krause L."/>
        </authorList>
    </citation>
    <scope>NUCLEOTIDE SEQUENCE [LARGE SCALE GENOMIC DNA]</scope>
    <source>
        <strain evidence="6 7">IND2009</strain>
    </source>
</reference>
<organism evidence="6 7">
    <name type="scientific">Paragonimus westermani</name>
    <dbReference type="NCBI Taxonomy" id="34504"/>
    <lineage>
        <taxon>Eukaryota</taxon>
        <taxon>Metazoa</taxon>
        <taxon>Spiralia</taxon>
        <taxon>Lophotrochozoa</taxon>
        <taxon>Platyhelminthes</taxon>
        <taxon>Trematoda</taxon>
        <taxon>Digenea</taxon>
        <taxon>Plagiorchiida</taxon>
        <taxon>Troglotremata</taxon>
        <taxon>Troglotrematidae</taxon>
        <taxon>Paragonimus</taxon>
    </lineage>
</organism>
<dbReference type="GO" id="GO:0050431">
    <property type="term" value="F:transforming growth factor beta binding"/>
    <property type="evidence" value="ECO:0007669"/>
    <property type="project" value="TreeGrafter"/>
</dbReference>
<comment type="caution">
    <text evidence="6">The sequence shown here is derived from an EMBL/GenBank/DDBJ whole genome shotgun (WGS) entry which is preliminary data.</text>
</comment>
<evidence type="ECO:0000256" key="4">
    <source>
        <dbReference type="ARBA" id="ARBA00023157"/>
    </source>
</evidence>
<keyword evidence="7" id="KW-1185">Reference proteome</keyword>
<evidence type="ECO:0000313" key="7">
    <source>
        <dbReference type="Proteomes" id="UP000324629"/>
    </source>
</evidence>
<evidence type="ECO:0000259" key="5">
    <source>
        <dbReference type="PROSITE" id="PS50279"/>
    </source>
</evidence>
<sequence>MRYAYDAQSGQCLKFVYRGYQGNGNGFDSKEECEDQCARSLYDFA</sequence>
<dbReference type="PROSITE" id="PS50279">
    <property type="entry name" value="BPTI_KUNITZ_2"/>
    <property type="match status" value="1"/>
</dbReference>
<evidence type="ECO:0000256" key="3">
    <source>
        <dbReference type="ARBA" id="ARBA00022729"/>
    </source>
</evidence>
<dbReference type="SUPFAM" id="SSF57362">
    <property type="entry name" value="BPTI-like"/>
    <property type="match status" value="1"/>
</dbReference>
<feature type="domain" description="BPTI/Kunitz inhibitor" evidence="5">
    <location>
        <begin position="1"/>
        <end position="37"/>
    </location>
</feature>
<protein>
    <recommendedName>
        <fullName evidence="5">BPTI/Kunitz inhibitor domain-containing protein</fullName>
    </recommendedName>
</protein>
<evidence type="ECO:0000256" key="1">
    <source>
        <dbReference type="ARBA" id="ARBA00004613"/>
    </source>
</evidence>
<dbReference type="Pfam" id="PF00014">
    <property type="entry name" value="Kunitz_BPTI"/>
    <property type="match status" value="1"/>
</dbReference>
<dbReference type="EMBL" id="QNGE01006038">
    <property type="protein sequence ID" value="KAA3671661.1"/>
    <property type="molecule type" value="Genomic_DNA"/>
</dbReference>
<dbReference type="InterPro" id="IPR036880">
    <property type="entry name" value="Kunitz_BPTI_sf"/>
</dbReference>